<feature type="signal peptide" evidence="6">
    <location>
        <begin position="1"/>
        <end position="19"/>
    </location>
</feature>
<feature type="transmembrane region" description="Helical" evidence="6">
    <location>
        <begin position="43"/>
        <end position="65"/>
    </location>
</feature>
<dbReference type="EMBL" id="BPLR01012478">
    <property type="protein sequence ID" value="GIY54171.1"/>
    <property type="molecule type" value="Genomic_DNA"/>
</dbReference>
<organism evidence="7 8">
    <name type="scientific">Caerostris extrusa</name>
    <name type="common">Bark spider</name>
    <name type="synonym">Caerostris bankana</name>
    <dbReference type="NCBI Taxonomy" id="172846"/>
    <lineage>
        <taxon>Eukaryota</taxon>
        <taxon>Metazoa</taxon>
        <taxon>Ecdysozoa</taxon>
        <taxon>Arthropoda</taxon>
        <taxon>Chelicerata</taxon>
        <taxon>Arachnida</taxon>
        <taxon>Araneae</taxon>
        <taxon>Araneomorphae</taxon>
        <taxon>Entelegynae</taxon>
        <taxon>Araneoidea</taxon>
        <taxon>Araneidae</taxon>
        <taxon>Caerostris</taxon>
    </lineage>
</organism>
<dbReference type="PANTHER" id="PTHR12608">
    <property type="entry name" value="TRANSMEMBRANE PROTEIN HTP-1 RELATED"/>
    <property type="match status" value="1"/>
</dbReference>
<feature type="chain" id="PRO_5043090879" description="GDT1 family protein" evidence="6">
    <location>
        <begin position="20"/>
        <end position="269"/>
    </location>
</feature>
<accession>A0AAV4U8S7</accession>
<comment type="similarity">
    <text evidence="2 6">Belongs to the GDT1 family.</text>
</comment>
<evidence type="ECO:0000313" key="7">
    <source>
        <dbReference type="EMBL" id="GIY54171.1"/>
    </source>
</evidence>
<feature type="transmembrane region" description="Helical" evidence="6">
    <location>
        <begin position="210"/>
        <end position="232"/>
    </location>
</feature>
<proteinExistence type="inferred from homology"/>
<feature type="transmembrane region" description="Helical" evidence="6">
    <location>
        <begin position="107"/>
        <end position="130"/>
    </location>
</feature>
<dbReference type="InterPro" id="IPR049555">
    <property type="entry name" value="GDT1-like_CS"/>
</dbReference>
<dbReference type="GO" id="GO:0005794">
    <property type="term" value="C:Golgi apparatus"/>
    <property type="evidence" value="ECO:0007669"/>
    <property type="project" value="TreeGrafter"/>
</dbReference>
<dbReference type="AlphaFoldDB" id="A0AAV4U8S7"/>
<keyword evidence="3 6" id="KW-0812">Transmembrane</keyword>
<dbReference type="GO" id="GO:0005384">
    <property type="term" value="F:manganese ion transmembrane transporter activity"/>
    <property type="evidence" value="ECO:0007669"/>
    <property type="project" value="TreeGrafter"/>
</dbReference>
<dbReference type="GO" id="GO:0032472">
    <property type="term" value="P:Golgi calcium ion transport"/>
    <property type="evidence" value="ECO:0007669"/>
    <property type="project" value="TreeGrafter"/>
</dbReference>
<comment type="caution">
    <text evidence="7">The sequence shown here is derived from an EMBL/GenBank/DDBJ whole genome shotgun (WGS) entry which is preliminary data.</text>
</comment>
<comment type="subcellular location">
    <subcellularLocation>
        <location evidence="1 6">Membrane</location>
        <topology evidence="1 6">Multi-pass membrane protein</topology>
    </subcellularLocation>
</comment>
<reference evidence="7 8" key="1">
    <citation type="submission" date="2021-06" db="EMBL/GenBank/DDBJ databases">
        <title>Caerostris extrusa draft genome.</title>
        <authorList>
            <person name="Kono N."/>
            <person name="Arakawa K."/>
        </authorList>
    </citation>
    <scope>NUCLEOTIDE SEQUENCE [LARGE SCALE GENOMIC DNA]</scope>
</reference>
<evidence type="ECO:0000256" key="1">
    <source>
        <dbReference type="ARBA" id="ARBA00004141"/>
    </source>
</evidence>
<evidence type="ECO:0000256" key="3">
    <source>
        <dbReference type="ARBA" id="ARBA00022692"/>
    </source>
</evidence>
<evidence type="ECO:0000256" key="6">
    <source>
        <dbReference type="RuleBase" id="RU365102"/>
    </source>
</evidence>
<dbReference type="InterPro" id="IPR001727">
    <property type="entry name" value="GDT1-like"/>
</dbReference>
<dbReference type="PROSITE" id="PS01214">
    <property type="entry name" value="UPF0016"/>
    <property type="match status" value="1"/>
</dbReference>
<evidence type="ECO:0000313" key="8">
    <source>
        <dbReference type="Proteomes" id="UP001054945"/>
    </source>
</evidence>
<name>A0AAV4U8S7_CAEEX</name>
<protein>
    <recommendedName>
        <fullName evidence="6">GDT1 family protein</fullName>
    </recommendedName>
</protein>
<dbReference type="GO" id="GO:0016020">
    <property type="term" value="C:membrane"/>
    <property type="evidence" value="ECO:0007669"/>
    <property type="project" value="UniProtKB-SubCell"/>
</dbReference>
<keyword evidence="5 6" id="KW-0472">Membrane</keyword>
<keyword evidence="4 6" id="KW-1133">Transmembrane helix</keyword>
<dbReference type="GO" id="GO:0015085">
    <property type="term" value="F:calcium ion transmembrane transporter activity"/>
    <property type="evidence" value="ECO:0007669"/>
    <property type="project" value="TreeGrafter"/>
</dbReference>
<gene>
    <name evidence="7" type="primary">Tmem165</name>
    <name evidence="7" type="ORF">CEXT_466911</name>
</gene>
<dbReference type="GO" id="GO:0032468">
    <property type="term" value="P:Golgi calcium ion homeostasis"/>
    <property type="evidence" value="ECO:0007669"/>
    <property type="project" value="TreeGrafter"/>
</dbReference>
<sequence length="269" mass="28733">MWSLHVLLLSSLCVWKAGAAIDTLAPVNDVLPVSQEEVNNGTQLVYSDGSFVSGVLSALTVTAVSEVGDKTFFIALVLALTHSHVIVYAGAITALALMTVLSASLGLVFSFLSALWVHYLSALLFLLFGLKMLREGFTMSSNAAKEEFEEVQKTVETKITHTKASLDLESGSSRVSVRWVFVEAFTMTFVSEWGDRSQIATVILAAKHSVFGVVLGSILGHAACTLMAVMGGKLIANWISVKTVTFMGGLLFLAFAFSSLVGALNDSLE</sequence>
<evidence type="ECO:0000256" key="2">
    <source>
        <dbReference type="ARBA" id="ARBA00009190"/>
    </source>
</evidence>
<feature type="transmembrane region" description="Helical" evidence="6">
    <location>
        <begin position="72"/>
        <end position="101"/>
    </location>
</feature>
<dbReference type="Proteomes" id="UP001054945">
    <property type="component" value="Unassembled WGS sequence"/>
</dbReference>
<evidence type="ECO:0000256" key="5">
    <source>
        <dbReference type="ARBA" id="ARBA00023136"/>
    </source>
</evidence>
<feature type="transmembrane region" description="Helical" evidence="6">
    <location>
        <begin position="244"/>
        <end position="264"/>
    </location>
</feature>
<dbReference type="PANTHER" id="PTHR12608:SF1">
    <property type="entry name" value="TRANSMEMBRANE PROTEIN 165"/>
    <property type="match status" value="1"/>
</dbReference>
<dbReference type="Pfam" id="PF01169">
    <property type="entry name" value="GDT1"/>
    <property type="match status" value="2"/>
</dbReference>
<evidence type="ECO:0000256" key="4">
    <source>
        <dbReference type="ARBA" id="ARBA00022989"/>
    </source>
</evidence>
<keyword evidence="8" id="KW-1185">Reference proteome</keyword>
<keyword evidence="6" id="KW-0732">Signal</keyword>